<feature type="transmembrane region" description="Helical" evidence="1">
    <location>
        <begin position="373"/>
        <end position="390"/>
    </location>
</feature>
<keyword evidence="3" id="KW-0012">Acyltransferase</keyword>
<dbReference type="GO" id="GO:0009103">
    <property type="term" value="P:lipopolysaccharide biosynthetic process"/>
    <property type="evidence" value="ECO:0007669"/>
    <property type="project" value="TreeGrafter"/>
</dbReference>
<evidence type="ECO:0000256" key="1">
    <source>
        <dbReference type="SAM" id="Phobius"/>
    </source>
</evidence>
<dbReference type="OrthoDB" id="9814807at2"/>
<gene>
    <name evidence="3" type="ORF">DU000_10275</name>
</gene>
<feature type="transmembrane region" description="Helical" evidence="1">
    <location>
        <begin position="185"/>
        <end position="203"/>
    </location>
</feature>
<dbReference type="Pfam" id="PF01757">
    <property type="entry name" value="Acyl_transf_3"/>
    <property type="match status" value="1"/>
</dbReference>
<accession>A0A368KZI6</accession>
<feature type="transmembrane region" description="Helical" evidence="1">
    <location>
        <begin position="46"/>
        <end position="66"/>
    </location>
</feature>
<feature type="transmembrane region" description="Helical" evidence="1">
    <location>
        <begin position="223"/>
        <end position="241"/>
    </location>
</feature>
<keyword evidence="4" id="KW-1185">Reference proteome</keyword>
<evidence type="ECO:0000259" key="2">
    <source>
        <dbReference type="Pfam" id="PF01757"/>
    </source>
</evidence>
<dbReference type="PANTHER" id="PTHR23028:SF53">
    <property type="entry name" value="ACYL_TRANSF_3 DOMAIN-CONTAINING PROTEIN"/>
    <property type="match status" value="1"/>
</dbReference>
<feature type="domain" description="Acyltransferase 3" evidence="2">
    <location>
        <begin position="20"/>
        <end position="356"/>
    </location>
</feature>
<proteinExistence type="predicted"/>
<dbReference type="AlphaFoldDB" id="A0A368KZI6"/>
<comment type="caution">
    <text evidence="3">The sequence shown here is derived from an EMBL/GenBank/DDBJ whole genome shotgun (WGS) entry which is preliminary data.</text>
</comment>
<feature type="transmembrane region" description="Helical" evidence="1">
    <location>
        <begin position="280"/>
        <end position="299"/>
    </location>
</feature>
<reference evidence="3 4" key="1">
    <citation type="journal article" date="2018" name="Int. J. Syst. Evol. Microbiol.">
        <title>Parvibium lacunae gen. nov., sp. nov., a new member of the family Alcaligenaceae isolated from a freshwater pond.</title>
        <authorList>
            <person name="Chen W.M."/>
            <person name="Xie P.B."/>
            <person name="Hsu M.Y."/>
            <person name="Sheu S.Y."/>
        </authorList>
    </citation>
    <scope>NUCLEOTIDE SEQUENCE [LARGE SCALE GENOMIC DNA]</scope>
    <source>
        <strain evidence="3 4">KMB9</strain>
    </source>
</reference>
<dbReference type="Proteomes" id="UP000252357">
    <property type="component" value="Unassembled WGS sequence"/>
</dbReference>
<dbReference type="GO" id="GO:0016020">
    <property type="term" value="C:membrane"/>
    <property type="evidence" value="ECO:0007669"/>
    <property type="project" value="TreeGrafter"/>
</dbReference>
<feature type="transmembrane region" description="Helical" evidence="1">
    <location>
        <begin position="145"/>
        <end position="165"/>
    </location>
</feature>
<name>A0A368KZI6_9BURK</name>
<dbReference type="InterPro" id="IPR002656">
    <property type="entry name" value="Acyl_transf_3_dom"/>
</dbReference>
<keyword evidence="1" id="KW-1133">Transmembrane helix</keyword>
<feature type="transmembrane region" description="Helical" evidence="1">
    <location>
        <begin position="113"/>
        <end position="133"/>
    </location>
</feature>
<dbReference type="PANTHER" id="PTHR23028">
    <property type="entry name" value="ACETYLTRANSFERASE"/>
    <property type="match status" value="1"/>
</dbReference>
<feature type="transmembrane region" description="Helical" evidence="1">
    <location>
        <begin position="253"/>
        <end position="273"/>
    </location>
</feature>
<evidence type="ECO:0000313" key="4">
    <source>
        <dbReference type="Proteomes" id="UP000252357"/>
    </source>
</evidence>
<keyword evidence="1" id="KW-0472">Membrane</keyword>
<dbReference type="EMBL" id="QPGB01000005">
    <property type="protein sequence ID" value="RCS56728.1"/>
    <property type="molecule type" value="Genomic_DNA"/>
</dbReference>
<keyword evidence="3" id="KW-0808">Transferase</keyword>
<dbReference type="RefSeq" id="WP_114403331.1">
    <property type="nucleotide sequence ID" value="NZ_QPGB01000005.1"/>
</dbReference>
<organism evidence="3 4">
    <name type="scientific">Parvibium lacunae</name>
    <dbReference type="NCBI Taxonomy" id="1888893"/>
    <lineage>
        <taxon>Bacteria</taxon>
        <taxon>Pseudomonadati</taxon>
        <taxon>Pseudomonadota</taxon>
        <taxon>Betaproteobacteria</taxon>
        <taxon>Burkholderiales</taxon>
        <taxon>Alcaligenaceae</taxon>
        <taxon>Parvibium</taxon>
    </lineage>
</organism>
<evidence type="ECO:0000313" key="3">
    <source>
        <dbReference type="EMBL" id="RCS56728.1"/>
    </source>
</evidence>
<keyword evidence="1" id="KW-0812">Transmembrane</keyword>
<dbReference type="InterPro" id="IPR050879">
    <property type="entry name" value="Acyltransferase_3"/>
</dbReference>
<protein>
    <submittedName>
        <fullName evidence="3">Acyltransferase</fullName>
    </submittedName>
</protein>
<sequence>MSALPPLSRPHRHTHAGYVAELDGLRALAILLVIVSHLGIGHGIPGGFGVTVFFFISGFIITRLLLQEYGRYQALSWRHFYLRRLLRLGPALLFFIGLAYLCERWLMQRPVPLADVLASLFYWANYHLIYGGYAAINAQPASLQIVWSLAVEEHFYVLFPVWLWWLGRDRPTLPTLCQRLQSLSVWLLVLVLLWRCYLVYGVGLDALPHNRLYLGSDTRLDSIVWGVWLAAYQAQIAPAAAQAGGPLRGLPAWSRALALGLALAALLISFVVRDEGFRQAWRYSLQGLALLVLLAWLLWPVRPGVASQSEARPVTGRLALMLATWRAQIRHGLQRPVLVYIGKLSYSLYLFHWLARCLSQWATGQVNGWQHDGLMLMLAFSLAMLSYHGLEQPLLRWRQRWARV</sequence>
<feature type="transmembrane region" description="Helical" evidence="1">
    <location>
        <begin position="86"/>
        <end position="107"/>
    </location>
</feature>
<dbReference type="GO" id="GO:0016747">
    <property type="term" value="F:acyltransferase activity, transferring groups other than amino-acyl groups"/>
    <property type="evidence" value="ECO:0007669"/>
    <property type="project" value="InterPro"/>
</dbReference>